<name>A0A2P9E6P2_ECOLX</name>
<dbReference type="AlphaFoldDB" id="A0A2P9E6P2"/>
<sequence length="68" mass="7478">MGITSQSIDIRPGDIVSQAGDNRMHNAHLPGNLRVVRFYAEYITFQTQPPTYAYAAPAACKAARCGYM</sequence>
<reference evidence="1" key="1">
    <citation type="submission" date="2018-02" db="EMBL/GenBank/DDBJ databases">
        <authorList>
            <person name="Cohen D.B."/>
            <person name="Kent A.D."/>
        </authorList>
    </citation>
    <scope>NUCLEOTIDE SEQUENCE</scope>
    <source>
        <strain evidence="1">666</strain>
    </source>
</reference>
<proteinExistence type="predicted"/>
<dbReference type="EMBL" id="LT985252">
    <property type="protein sequence ID" value="SPD99037.1"/>
    <property type="molecule type" value="Genomic_DNA"/>
</dbReference>
<protein>
    <submittedName>
        <fullName evidence="1">Uncharacterized protein</fullName>
    </submittedName>
</protein>
<evidence type="ECO:0000313" key="1">
    <source>
        <dbReference type="EMBL" id="SPD99037.1"/>
    </source>
</evidence>
<accession>A0A2P9E6P2</accession>
<geneLocation type="plasmid" evidence="1">
    <name>RCS51_p</name>
</geneLocation>
<organism evidence="1">
    <name type="scientific">Escherichia coli</name>
    <dbReference type="NCBI Taxonomy" id="562"/>
    <lineage>
        <taxon>Bacteria</taxon>
        <taxon>Pseudomonadati</taxon>
        <taxon>Pseudomonadota</taxon>
        <taxon>Gammaproteobacteria</taxon>
        <taxon>Enterobacterales</taxon>
        <taxon>Enterobacteriaceae</taxon>
        <taxon>Escherichia</taxon>
    </lineage>
</organism>
<keyword evidence="1" id="KW-0614">Plasmid</keyword>
<gene>
    <name evidence="1" type="ORF">RCS51_P0056</name>
</gene>